<dbReference type="Gene3D" id="2.50.20.10">
    <property type="entry name" value="Lipoprotein localisation LolA/LolB/LppX"/>
    <property type="match status" value="1"/>
</dbReference>
<accession>A0A0W8E967</accession>
<dbReference type="Pfam" id="PF14371">
    <property type="entry name" value="DUF4412"/>
    <property type="match status" value="1"/>
</dbReference>
<dbReference type="SUPFAM" id="SSF89392">
    <property type="entry name" value="Prokaryotic lipoproteins and lipoprotein localization factors"/>
    <property type="match status" value="1"/>
</dbReference>
<dbReference type="AlphaFoldDB" id="A0A0W8E967"/>
<name>A0A0W8E967_9ZZZZ</name>
<dbReference type="InterPro" id="IPR029046">
    <property type="entry name" value="LolA/LolB/LppX"/>
</dbReference>
<sequence>MSRWSYYLMIAILMICCVGLVGCGSSEKAPETSSPPAASDEKGNPNELEEIMNSAKEVTDLSFEVESTVTGGGQTMTTHSKYWMSGKKLRVETETAGVTSIMIANGNGEAWVYSPTEKMAMKIPDIEVPNDLPNEWVGQEELDAYKIIGHEKMNGYDCVVVTITGDEGTLSKMWLTEDKGMPVRMEAESTEGNIVIEYKNYNIGKQSEDLFQLPGDAQVMDMSQLPNIPE</sequence>
<reference evidence="2" key="1">
    <citation type="journal article" date="2015" name="Proc. Natl. Acad. Sci. U.S.A.">
        <title>Networks of energetic and metabolic interactions define dynamics in microbial communities.</title>
        <authorList>
            <person name="Embree M."/>
            <person name="Liu J.K."/>
            <person name="Al-Bassam M.M."/>
            <person name="Zengler K."/>
        </authorList>
    </citation>
    <scope>NUCLEOTIDE SEQUENCE</scope>
</reference>
<evidence type="ECO:0000259" key="1">
    <source>
        <dbReference type="Pfam" id="PF14371"/>
    </source>
</evidence>
<dbReference type="InterPro" id="IPR025524">
    <property type="entry name" value="DUF4412"/>
</dbReference>
<proteinExistence type="predicted"/>
<organism evidence="2">
    <name type="scientific">hydrocarbon metagenome</name>
    <dbReference type="NCBI Taxonomy" id="938273"/>
    <lineage>
        <taxon>unclassified sequences</taxon>
        <taxon>metagenomes</taxon>
        <taxon>ecological metagenomes</taxon>
    </lineage>
</organism>
<protein>
    <recommendedName>
        <fullName evidence="1">DUF4412 domain-containing protein</fullName>
    </recommendedName>
</protein>
<dbReference type="EMBL" id="LNQE01001828">
    <property type="protein sequence ID" value="KUG05160.1"/>
    <property type="molecule type" value="Genomic_DNA"/>
</dbReference>
<gene>
    <name evidence="2" type="ORF">ASZ90_017427</name>
</gene>
<evidence type="ECO:0000313" key="2">
    <source>
        <dbReference type="EMBL" id="KUG05160.1"/>
    </source>
</evidence>
<dbReference type="PROSITE" id="PS51257">
    <property type="entry name" value="PROKAR_LIPOPROTEIN"/>
    <property type="match status" value="1"/>
</dbReference>
<comment type="caution">
    <text evidence="2">The sequence shown here is derived from an EMBL/GenBank/DDBJ whole genome shotgun (WGS) entry which is preliminary data.</text>
</comment>
<feature type="domain" description="DUF4412" evidence="1">
    <location>
        <begin position="75"/>
        <end position="178"/>
    </location>
</feature>